<dbReference type="Pfam" id="PF02141">
    <property type="entry name" value="DENN"/>
    <property type="match status" value="1"/>
</dbReference>
<dbReference type="InterPro" id="IPR005112">
    <property type="entry name" value="dDENN_dom"/>
</dbReference>
<dbReference type="SMART" id="SM00799">
    <property type="entry name" value="DENN"/>
    <property type="match status" value="1"/>
</dbReference>
<evidence type="ECO:0000313" key="2">
    <source>
        <dbReference type="EMBL" id="SPQ93492.1"/>
    </source>
</evidence>
<dbReference type="InterPro" id="IPR037516">
    <property type="entry name" value="Tripartite_DENN"/>
</dbReference>
<feature type="domain" description="UDENN" evidence="1">
    <location>
        <begin position="7"/>
        <end position="450"/>
    </location>
</feature>
<accession>A0A3P3Y013</accession>
<dbReference type="Proteomes" id="UP000290189">
    <property type="component" value="Unassembled WGS sequence"/>
</dbReference>
<dbReference type="InterPro" id="IPR005113">
    <property type="entry name" value="uDENN_dom"/>
</dbReference>
<dbReference type="SMART" id="SM00801">
    <property type="entry name" value="dDENN"/>
    <property type="match status" value="1"/>
</dbReference>
<dbReference type="PROSITE" id="PS50211">
    <property type="entry name" value="DENN"/>
    <property type="match status" value="1"/>
</dbReference>
<dbReference type="Gene3D" id="3.30.450.200">
    <property type="match status" value="1"/>
</dbReference>
<reference evidence="2 3" key="1">
    <citation type="submission" date="2018-03" db="EMBL/GenBank/DDBJ databases">
        <authorList>
            <person name="Fogelqvist J."/>
        </authorList>
    </citation>
    <scope>NUCLEOTIDE SEQUENCE [LARGE SCALE GENOMIC DNA]</scope>
</reference>
<evidence type="ECO:0000259" key="1">
    <source>
        <dbReference type="PROSITE" id="PS50211"/>
    </source>
</evidence>
<dbReference type="GO" id="GO:0032483">
    <property type="term" value="P:regulation of Rab protein signal transduction"/>
    <property type="evidence" value="ECO:0007669"/>
    <property type="project" value="TreeGrafter"/>
</dbReference>
<dbReference type="GO" id="GO:0031410">
    <property type="term" value="C:cytoplasmic vesicle"/>
    <property type="evidence" value="ECO:0007669"/>
    <property type="project" value="TreeGrafter"/>
</dbReference>
<dbReference type="PANTHER" id="PTHR12296">
    <property type="entry name" value="DENN DOMAIN-CONTAINING PROTEIN 4"/>
    <property type="match status" value="1"/>
</dbReference>
<protein>
    <recommendedName>
        <fullName evidence="1">UDENN domain-containing protein</fullName>
    </recommendedName>
</protein>
<dbReference type="EMBL" id="OVEO01000001">
    <property type="protein sequence ID" value="SPQ93492.1"/>
    <property type="molecule type" value="Genomic_DNA"/>
</dbReference>
<dbReference type="AlphaFoldDB" id="A0A3P3Y013"/>
<dbReference type="Pfam" id="PF03456">
    <property type="entry name" value="uDENN"/>
    <property type="match status" value="1"/>
</dbReference>
<keyword evidence="2" id="KW-0496">Mitochondrion</keyword>
<evidence type="ECO:0000313" key="3">
    <source>
        <dbReference type="Proteomes" id="UP000290189"/>
    </source>
</evidence>
<dbReference type="InterPro" id="IPR001194">
    <property type="entry name" value="cDENN_dom"/>
</dbReference>
<gene>
    <name evidence="2" type="ORF">PLBR_LOCUS707</name>
</gene>
<name>A0A3P3Y013_PLABS</name>
<organism evidence="2 3">
    <name type="scientific">Plasmodiophora brassicae</name>
    <name type="common">Clubroot disease agent</name>
    <dbReference type="NCBI Taxonomy" id="37360"/>
    <lineage>
        <taxon>Eukaryota</taxon>
        <taxon>Sar</taxon>
        <taxon>Rhizaria</taxon>
        <taxon>Endomyxa</taxon>
        <taxon>Phytomyxea</taxon>
        <taxon>Plasmodiophorida</taxon>
        <taxon>Plasmodiophoridae</taxon>
        <taxon>Plasmodiophora</taxon>
    </lineage>
</organism>
<dbReference type="Gene3D" id="3.40.50.11500">
    <property type="match status" value="1"/>
</dbReference>
<proteinExistence type="predicted"/>
<dbReference type="InterPro" id="IPR051696">
    <property type="entry name" value="DENN_Domain_GEFs"/>
</dbReference>
<geneLocation type="mitochondrion" evidence="2"/>
<dbReference type="Pfam" id="PF03455">
    <property type="entry name" value="dDENN"/>
    <property type="match status" value="1"/>
</dbReference>
<dbReference type="InterPro" id="IPR043153">
    <property type="entry name" value="DENN_C"/>
</dbReference>
<sequence length="682" mass="77682">MSCLIDGCILIEIDRSAALRPDRFQGRIVSVVPDGYQAPCALGQFVFPNGAPVASDRKPSPSRTFHEFALTSANGTRSFGFVAIAWCENRTENRFVPRAVCILSQYPFFQTMRQFLEAFTMAHCASDVTGEHLERIWRLLGNQTFSADSPVYARLNSNTEFRFALPEHRQGLPLSDVNYPFLFRKLDPTNIIHVFNALLNETPVAFVSHFAEALAPCQEAFLSLLYPMQWPFLYIPILPSNLVDFLHVPQPYVVGIVSHTPISAPEHALVVDLDRNRLSGYLDLKPLLPSRLRWRLRDFITRYWSQYHVRHPDACQARLPGIPDNAVVYPEAIPPPRPNVSRYRCLLDIDVVNELYSGAEEQEWTREGGSCPLTHPVLDRGSVTSLRSQFASVFVSLLAGYSDCVHNGVFNEDEFLVNADESKREFLSSFVASQMFSFFIQHRDETIWFHRRLDSLSNRIRSRIDASTQRAFWGIVFRRSMSRRWITRCIHVDRRNNVNLYRGTAPMVELVNELHRLAVTPTSVGIDPRRLSSHQMKAVKRVEDELDRIKPSAFKSVMFSIDDPAGRTKVFIPEHCDQRFPTPYAFGVRHADGSVIELCARTASERRVWVRYLRYRLAVNQRRLAPSGSVTEMRIPATRPSLARPTRTTVAELNALLSKRLVTDSRFIMNGVASRPDVVAGS</sequence>
<dbReference type="PANTHER" id="PTHR12296:SF21">
    <property type="entry name" value="DENN DOMAIN-CONTAINING PROTEIN 3"/>
    <property type="match status" value="1"/>
</dbReference>